<dbReference type="Pfam" id="PF07479">
    <property type="entry name" value="NAD_Gly3P_dh_C"/>
    <property type="match status" value="1"/>
</dbReference>
<feature type="active site" description="Proton acceptor" evidence="13 14">
    <location>
        <position position="193"/>
    </location>
</feature>
<feature type="binding site" evidence="13">
    <location>
        <position position="138"/>
    </location>
    <ligand>
        <name>sn-glycerol 3-phosphate</name>
        <dbReference type="ChEBI" id="CHEBI:57597"/>
    </ligand>
</feature>
<evidence type="ECO:0000256" key="9">
    <source>
        <dbReference type="ARBA" id="ARBA00052716"/>
    </source>
</evidence>
<proteinExistence type="inferred from homology"/>
<feature type="binding site" evidence="16">
    <location>
        <begin position="11"/>
        <end position="16"/>
    </location>
    <ligand>
        <name>NAD(+)</name>
        <dbReference type="ChEBI" id="CHEBI:57540"/>
    </ligand>
</feature>
<feature type="binding site" evidence="13">
    <location>
        <position position="35"/>
    </location>
    <ligand>
        <name>NADPH</name>
        <dbReference type="ChEBI" id="CHEBI:57783"/>
    </ligand>
</feature>
<comment type="function">
    <text evidence="13">Catalyzes the reduction of the glycolytic intermediate dihydroxyacetone phosphate (DHAP) to sn-glycerol 3-phosphate (G3P), the key precursor for phospholipid synthesis.</text>
</comment>
<dbReference type="OrthoDB" id="9812273at2"/>
<evidence type="ECO:0000256" key="8">
    <source>
        <dbReference type="ARBA" id="ARBA00023264"/>
    </source>
</evidence>
<dbReference type="GO" id="GO:0141153">
    <property type="term" value="F:glycerol-3-phosphate dehydrogenase (NADP+) activity"/>
    <property type="evidence" value="ECO:0007669"/>
    <property type="project" value="RHEA"/>
</dbReference>
<feature type="domain" description="Glycerol-3-phosphate dehydrogenase NAD-dependent C-terminal" evidence="19">
    <location>
        <begin position="182"/>
        <end position="321"/>
    </location>
</feature>
<evidence type="ECO:0000256" key="6">
    <source>
        <dbReference type="ARBA" id="ARBA00023098"/>
    </source>
</evidence>
<dbReference type="PANTHER" id="PTHR11728:SF1">
    <property type="entry name" value="GLYCEROL-3-PHOSPHATE DEHYDROGENASE [NAD(+)] 2, CHLOROPLASTIC"/>
    <property type="match status" value="1"/>
</dbReference>
<keyword evidence="21" id="KW-1185">Reference proteome</keyword>
<feature type="binding site" evidence="16">
    <location>
        <position position="142"/>
    </location>
    <ligand>
        <name>NAD(+)</name>
        <dbReference type="ChEBI" id="CHEBI:57540"/>
    </ligand>
</feature>
<feature type="binding site" evidence="15">
    <location>
        <begin position="257"/>
        <end position="258"/>
    </location>
    <ligand>
        <name>substrate</name>
    </ligand>
</feature>
<dbReference type="EC" id="1.1.1.94" evidence="10 13"/>
<feature type="binding site" evidence="15">
    <location>
        <position position="109"/>
    </location>
    <ligand>
        <name>substrate</name>
    </ligand>
</feature>
<dbReference type="InterPro" id="IPR008927">
    <property type="entry name" value="6-PGluconate_DH-like_C_sf"/>
</dbReference>
<dbReference type="InterPro" id="IPR013328">
    <property type="entry name" value="6PGD_dom2"/>
</dbReference>
<dbReference type="GO" id="GO:0005975">
    <property type="term" value="P:carbohydrate metabolic process"/>
    <property type="evidence" value="ECO:0007669"/>
    <property type="project" value="InterPro"/>
</dbReference>
<evidence type="ECO:0000256" key="14">
    <source>
        <dbReference type="PIRSR" id="PIRSR000114-1"/>
    </source>
</evidence>
<dbReference type="RefSeq" id="WP_109720209.1">
    <property type="nucleotide sequence ID" value="NZ_QEQK01000007.1"/>
</dbReference>
<dbReference type="PIRSF" id="PIRSF000114">
    <property type="entry name" value="Glycerol-3-P_dh"/>
    <property type="match status" value="1"/>
</dbReference>
<comment type="subcellular location">
    <subcellularLocation>
        <location evidence="13">Cytoplasm</location>
    </subcellularLocation>
</comment>
<comment type="caution">
    <text evidence="20">The sequence shown here is derived from an EMBL/GenBank/DDBJ whole genome shotgun (WGS) entry which is preliminary data.</text>
</comment>
<reference evidence="20 21" key="1">
    <citation type="submission" date="2018-05" db="EMBL/GenBank/DDBJ databases">
        <title>Abyssibacter profundi OUC007T gen. nov., sp. nov, a marine bacterium isolated from seawater of the Mariana Trench.</title>
        <authorList>
            <person name="Zhou S."/>
        </authorList>
    </citation>
    <scope>NUCLEOTIDE SEQUENCE [LARGE SCALE GENOMIC DNA]</scope>
    <source>
        <strain evidence="20 21">OUC007</strain>
    </source>
</reference>
<feature type="binding site" evidence="13">
    <location>
        <position position="257"/>
    </location>
    <ligand>
        <name>NADPH</name>
        <dbReference type="ChEBI" id="CHEBI:57783"/>
    </ligand>
</feature>
<dbReference type="Gene3D" id="1.10.1040.10">
    <property type="entry name" value="N-(1-d-carboxylethyl)-l-norvaline Dehydrogenase, domain 2"/>
    <property type="match status" value="1"/>
</dbReference>
<dbReference type="NCBIfam" id="NF000942">
    <property type="entry name" value="PRK00094.1-4"/>
    <property type="match status" value="1"/>
</dbReference>
<feature type="binding site" evidence="13">
    <location>
        <position position="256"/>
    </location>
    <ligand>
        <name>sn-glycerol 3-phosphate</name>
        <dbReference type="ChEBI" id="CHEBI:57597"/>
    </ligand>
</feature>
<dbReference type="InterPro" id="IPR011128">
    <property type="entry name" value="G3P_DH_NAD-dep_N"/>
</dbReference>
<evidence type="ECO:0000256" key="17">
    <source>
        <dbReference type="RuleBase" id="RU000437"/>
    </source>
</evidence>
<keyword evidence="4 13" id="KW-0560">Oxidoreductase</keyword>
<comment type="similarity">
    <text evidence="1 13 17">Belongs to the NAD-dependent glycerol-3-phosphate dehydrogenase family.</text>
</comment>
<dbReference type="FunFam" id="1.10.1040.10:FF:000001">
    <property type="entry name" value="Glycerol-3-phosphate dehydrogenase [NAD(P)+]"/>
    <property type="match status" value="1"/>
</dbReference>
<dbReference type="GO" id="GO:0141152">
    <property type="term" value="F:glycerol-3-phosphate dehydrogenase (NAD+) activity"/>
    <property type="evidence" value="ECO:0007669"/>
    <property type="project" value="RHEA"/>
</dbReference>
<name>A0A363UKQ7_9GAMM</name>
<feature type="binding site" evidence="13">
    <location>
        <position position="140"/>
    </location>
    <ligand>
        <name>sn-glycerol 3-phosphate</name>
        <dbReference type="ChEBI" id="CHEBI:57597"/>
    </ligand>
</feature>
<feature type="binding site" evidence="13">
    <location>
        <position position="258"/>
    </location>
    <ligand>
        <name>sn-glycerol 3-phosphate</name>
        <dbReference type="ChEBI" id="CHEBI:57597"/>
    </ligand>
</feature>
<feature type="binding site" evidence="13">
    <location>
        <position position="14"/>
    </location>
    <ligand>
        <name>NADPH</name>
        <dbReference type="ChEBI" id="CHEBI:57783"/>
    </ligand>
</feature>
<evidence type="ECO:0000256" key="3">
    <source>
        <dbReference type="ARBA" id="ARBA00022857"/>
    </source>
</evidence>
<evidence type="ECO:0000313" key="20">
    <source>
        <dbReference type="EMBL" id="PWN55994.1"/>
    </source>
</evidence>
<dbReference type="InterPro" id="IPR006168">
    <property type="entry name" value="G3P_DH_NAD-dep"/>
</dbReference>
<dbReference type="PANTHER" id="PTHR11728">
    <property type="entry name" value="GLYCEROL-3-PHOSPHATE DEHYDROGENASE"/>
    <property type="match status" value="1"/>
</dbReference>
<dbReference type="Gene3D" id="3.40.50.720">
    <property type="entry name" value="NAD(P)-binding Rossmann-like Domain"/>
    <property type="match status" value="1"/>
</dbReference>
<dbReference type="SUPFAM" id="SSF48179">
    <property type="entry name" value="6-phosphogluconate dehydrogenase C-terminal domain-like"/>
    <property type="match status" value="1"/>
</dbReference>
<dbReference type="FunFam" id="3.40.50.720:FF:000019">
    <property type="entry name" value="Glycerol-3-phosphate dehydrogenase [NAD(P)+]"/>
    <property type="match status" value="1"/>
</dbReference>
<keyword evidence="13" id="KW-0963">Cytoplasm</keyword>
<feature type="binding site" evidence="13">
    <location>
        <position position="142"/>
    </location>
    <ligand>
        <name>NADPH</name>
        <dbReference type="ChEBI" id="CHEBI:57783"/>
    </ligand>
</feature>
<dbReference type="GO" id="GO:0046474">
    <property type="term" value="P:glycerophospholipid biosynthetic process"/>
    <property type="evidence" value="ECO:0007669"/>
    <property type="project" value="TreeGrafter"/>
</dbReference>
<keyword evidence="8 13" id="KW-1208">Phospholipid metabolism</keyword>
<dbReference type="EMBL" id="QEQK01000007">
    <property type="protein sequence ID" value="PWN55994.1"/>
    <property type="molecule type" value="Genomic_DNA"/>
</dbReference>
<keyword evidence="2 13" id="KW-0444">Lipid biosynthesis</keyword>
<comment type="caution">
    <text evidence="13">Lacks conserved residue(s) required for the propagation of feature annotation.</text>
</comment>
<evidence type="ECO:0000259" key="18">
    <source>
        <dbReference type="Pfam" id="PF01210"/>
    </source>
</evidence>
<organism evidence="20 21">
    <name type="scientific">Abyssibacter profundi</name>
    <dbReference type="NCBI Taxonomy" id="2182787"/>
    <lineage>
        <taxon>Bacteria</taxon>
        <taxon>Pseudomonadati</taxon>
        <taxon>Pseudomonadota</taxon>
        <taxon>Gammaproteobacteria</taxon>
        <taxon>Chromatiales</taxon>
        <taxon>Oceanococcaceae</taxon>
        <taxon>Abyssibacter</taxon>
    </lineage>
</organism>
<dbReference type="GO" id="GO:0051287">
    <property type="term" value="F:NAD binding"/>
    <property type="evidence" value="ECO:0007669"/>
    <property type="project" value="InterPro"/>
</dbReference>
<evidence type="ECO:0000313" key="21">
    <source>
        <dbReference type="Proteomes" id="UP000251800"/>
    </source>
</evidence>
<protein>
    <recommendedName>
        <fullName evidence="11 13">Glycerol-3-phosphate dehydrogenase [NAD(P)+]</fullName>
        <ecNumber evidence="10 13">1.1.1.94</ecNumber>
    </recommendedName>
    <alternativeName>
        <fullName evidence="13">NAD(P)(+)-dependent glycerol-3-phosphate dehydrogenase</fullName>
    </alternativeName>
    <alternativeName>
        <fullName evidence="12 13">NAD(P)H-dependent dihydroxyacetone-phosphate reductase</fullName>
    </alternativeName>
</protein>
<evidence type="ECO:0000256" key="12">
    <source>
        <dbReference type="ARBA" id="ARBA00080511"/>
    </source>
</evidence>
<feature type="binding site" evidence="13">
    <location>
        <position position="109"/>
    </location>
    <ligand>
        <name>NADPH</name>
        <dbReference type="ChEBI" id="CHEBI:57783"/>
    </ligand>
</feature>
<dbReference type="NCBIfam" id="NF000940">
    <property type="entry name" value="PRK00094.1-2"/>
    <property type="match status" value="1"/>
</dbReference>
<keyword evidence="5 13" id="KW-0520">NAD</keyword>
<evidence type="ECO:0000256" key="1">
    <source>
        <dbReference type="ARBA" id="ARBA00011009"/>
    </source>
</evidence>
<evidence type="ECO:0000256" key="16">
    <source>
        <dbReference type="PIRSR" id="PIRSR000114-3"/>
    </source>
</evidence>
<accession>A0A363UKQ7</accession>
<keyword evidence="6 13" id="KW-0443">Lipid metabolism</keyword>
<feature type="binding site" evidence="13">
    <location>
        <position position="257"/>
    </location>
    <ligand>
        <name>sn-glycerol 3-phosphate</name>
        <dbReference type="ChEBI" id="CHEBI:57597"/>
    </ligand>
</feature>
<dbReference type="GO" id="GO:0046167">
    <property type="term" value="P:glycerol-3-phosphate biosynthetic process"/>
    <property type="evidence" value="ECO:0007669"/>
    <property type="project" value="UniProtKB-UniRule"/>
</dbReference>
<dbReference type="SUPFAM" id="SSF51735">
    <property type="entry name" value="NAD(P)-binding Rossmann-fold domains"/>
    <property type="match status" value="1"/>
</dbReference>
<feature type="binding site" evidence="13">
    <location>
        <position position="281"/>
    </location>
    <ligand>
        <name>NADPH</name>
        <dbReference type="ChEBI" id="CHEBI:57783"/>
    </ligand>
</feature>
<comment type="pathway">
    <text evidence="13">Membrane lipid metabolism; glycerophospholipid metabolism.</text>
</comment>
<keyword evidence="3 13" id="KW-0521">NADP</keyword>
<dbReference type="UniPathway" id="UPA00940"/>
<evidence type="ECO:0000256" key="11">
    <source>
        <dbReference type="ARBA" id="ARBA00069372"/>
    </source>
</evidence>
<evidence type="ECO:0000256" key="4">
    <source>
        <dbReference type="ARBA" id="ARBA00023002"/>
    </source>
</evidence>
<dbReference type="Pfam" id="PF01210">
    <property type="entry name" value="NAD_Gly3P_dh_N"/>
    <property type="match status" value="1"/>
</dbReference>
<dbReference type="Proteomes" id="UP000251800">
    <property type="component" value="Unassembled WGS sequence"/>
</dbReference>
<feature type="binding site" evidence="13">
    <location>
        <position position="193"/>
    </location>
    <ligand>
        <name>sn-glycerol 3-phosphate</name>
        <dbReference type="ChEBI" id="CHEBI:57597"/>
    </ligand>
</feature>
<feature type="binding site" evidence="13">
    <location>
        <position position="52"/>
    </location>
    <ligand>
        <name>NADPH</name>
        <dbReference type="ChEBI" id="CHEBI:57783"/>
    </ligand>
</feature>
<evidence type="ECO:0000256" key="2">
    <source>
        <dbReference type="ARBA" id="ARBA00022516"/>
    </source>
</evidence>
<keyword evidence="7 13" id="KW-0594">Phospholipid biosynthesis</keyword>
<feature type="binding site" evidence="16">
    <location>
        <position position="257"/>
    </location>
    <ligand>
        <name>NAD(+)</name>
        <dbReference type="ChEBI" id="CHEBI:57540"/>
    </ligand>
</feature>
<feature type="binding site" evidence="13">
    <location>
        <position position="109"/>
    </location>
    <ligand>
        <name>sn-glycerol 3-phosphate</name>
        <dbReference type="ChEBI" id="CHEBI:57597"/>
    </ligand>
</feature>
<dbReference type="InterPro" id="IPR036291">
    <property type="entry name" value="NAD(P)-bd_dom_sf"/>
</dbReference>
<dbReference type="PROSITE" id="PS00957">
    <property type="entry name" value="NAD_G3PDH"/>
    <property type="match status" value="1"/>
</dbReference>
<evidence type="ECO:0000256" key="7">
    <source>
        <dbReference type="ARBA" id="ARBA00023209"/>
    </source>
</evidence>
<dbReference type="AlphaFoldDB" id="A0A363UKQ7"/>
<comment type="catalytic activity">
    <reaction evidence="9">
        <text>sn-glycerol 3-phosphate + NADP(+) = dihydroxyacetone phosphate + NADPH + H(+)</text>
        <dbReference type="Rhea" id="RHEA:11096"/>
        <dbReference type="ChEBI" id="CHEBI:15378"/>
        <dbReference type="ChEBI" id="CHEBI:57597"/>
        <dbReference type="ChEBI" id="CHEBI:57642"/>
        <dbReference type="ChEBI" id="CHEBI:57783"/>
        <dbReference type="ChEBI" id="CHEBI:58349"/>
        <dbReference type="EC" id="1.1.1.94"/>
    </reaction>
    <physiologicalReaction direction="right-to-left" evidence="9">
        <dbReference type="Rhea" id="RHEA:11098"/>
    </physiologicalReaction>
</comment>
<evidence type="ECO:0000256" key="5">
    <source>
        <dbReference type="ARBA" id="ARBA00023027"/>
    </source>
</evidence>
<evidence type="ECO:0000256" key="13">
    <source>
        <dbReference type="HAMAP-Rule" id="MF_00394"/>
    </source>
</evidence>
<feature type="binding site" evidence="13">
    <location>
        <position position="283"/>
    </location>
    <ligand>
        <name>NADPH</name>
        <dbReference type="ChEBI" id="CHEBI:57783"/>
    </ligand>
</feature>
<evidence type="ECO:0000256" key="10">
    <source>
        <dbReference type="ARBA" id="ARBA00066687"/>
    </source>
</evidence>
<sequence>MSAPSVIAVIGAGSYGTALAIQVARQGRGVRLWGRNAEAMTQMAEARENARYMPGCPLPDSLEPVAAMQAALDGVEAVIVAVPSHALRETCAEVAKHLDNRVPVACAAKGLEPDSRKLPLDVIAEVLGEDWPLAVISGPTFAREIGQGMPSAVSIGARDLATGELFADALHGAGFRAYTTDDIVGVQIGGAVKNVLAIGVGIADGLNLGANTRAALITRGLVEMSRLGEALGARSETLMGLSGMGDLVLTCTDDQSRNRRFGLALARGESVDQAIEGIGQVVEGYRVTREVRELAHELGIEMPITEQVYQVLYQDVAPVAAVLSLSSRPQRAETE</sequence>
<evidence type="ECO:0000259" key="19">
    <source>
        <dbReference type="Pfam" id="PF07479"/>
    </source>
</evidence>
<feature type="domain" description="Glycerol-3-phosphate dehydrogenase NAD-dependent N-terminal" evidence="18">
    <location>
        <begin position="7"/>
        <end position="159"/>
    </location>
</feature>
<feature type="binding site" evidence="13">
    <location>
        <position position="246"/>
    </location>
    <ligand>
        <name>sn-glycerol 3-phosphate</name>
        <dbReference type="ChEBI" id="CHEBI:57597"/>
    </ligand>
</feature>
<gene>
    <name evidence="13" type="primary">gpsA</name>
    <name evidence="20" type="ORF">DEH80_09235</name>
</gene>
<keyword evidence="13" id="KW-0547">Nucleotide-binding</keyword>
<evidence type="ECO:0000256" key="15">
    <source>
        <dbReference type="PIRSR" id="PIRSR000114-2"/>
    </source>
</evidence>
<dbReference type="GO" id="GO:0005829">
    <property type="term" value="C:cytosol"/>
    <property type="evidence" value="ECO:0007669"/>
    <property type="project" value="TreeGrafter"/>
</dbReference>
<feature type="binding site" evidence="13">
    <location>
        <position position="15"/>
    </location>
    <ligand>
        <name>NADPH</name>
        <dbReference type="ChEBI" id="CHEBI:57783"/>
    </ligand>
</feature>
<dbReference type="GO" id="GO:0046168">
    <property type="term" value="P:glycerol-3-phosphate catabolic process"/>
    <property type="evidence" value="ECO:0007669"/>
    <property type="project" value="InterPro"/>
</dbReference>
<comment type="catalytic activity">
    <reaction evidence="13">
        <text>sn-glycerol 3-phosphate + NAD(+) = dihydroxyacetone phosphate + NADH + H(+)</text>
        <dbReference type="Rhea" id="RHEA:11092"/>
        <dbReference type="ChEBI" id="CHEBI:15378"/>
        <dbReference type="ChEBI" id="CHEBI:57540"/>
        <dbReference type="ChEBI" id="CHEBI:57597"/>
        <dbReference type="ChEBI" id="CHEBI:57642"/>
        <dbReference type="ChEBI" id="CHEBI:57945"/>
        <dbReference type="EC" id="1.1.1.94"/>
    </reaction>
</comment>
<dbReference type="HAMAP" id="MF_00394">
    <property type="entry name" value="NAD_Glyc3P_dehydrog"/>
    <property type="match status" value="1"/>
</dbReference>
<dbReference type="InterPro" id="IPR006109">
    <property type="entry name" value="G3P_DH_NAD-dep_C"/>
</dbReference>
<dbReference type="PRINTS" id="PR00077">
    <property type="entry name" value="GPDHDRGNASE"/>
</dbReference>